<gene>
    <name evidence="1" type="ORF">NO713_02841</name>
</gene>
<dbReference type="AlphaFoldDB" id="A0A9W4CLC8"/>
<keyword evidence="2" id="KW-1185">Reference proteome</keyword>
<evidence type="ECO:0000313" key="2">
    <source>
        <dbReference type="Proteomes" id="UP001153719"/>
    </source>
</evidence>
<protein>
    <submittedName>
        <fullName evidence="1">Uncharacterized protein</fullName>
    </submittedName>
</protein>
<accession>A0A9W4CLC8</accession>
<dbReference type="KEGG" id="ppsu:NO713_02841"/>
<reference evidence="1" key="1">
    <citation type="submission" date="2020-09" db="EMBL/GenBank/DDBJ databases">
        <authorList>
            <person name="Blom J."/>
        </authorList>
    </citation>
    <scope>NUCLEOTIDE SEQUENCE</scope>
    <source>
        <strain evidence="1">No.713</strain>
    </source>
</reference>
<dbReference type="Proteomes" id="UP001153719">
    <property type="component" value="Chromosome"/>
</dbReference>
<sequence length="48" mass="5499">MDYRYNNLGFNQGLFVHSLFPGRTRERGVEAYEINYAIAAGILPSYLT</sequence>
<evidence type="ECO:0000313" key="1">
    <source>
        <dbReference type="EMBL" id="CAD5955301.1"/>
    </source>
</evidence>
<organism evidence="1 2">
    <name type="scientific">Planktothrix pseudagardhii</name>
    <dbReference type="NCBI Taxonomy" id="132604"/>
    <lineage>
        <taxon>Bacteria</taxon>
        <taxon>Bacillati</taxon>
        <taxon>Cyanobacteriota</taxon>
        <taxon>Cyanophyceae</taxon>
        <taxon>Oscillatoriophycideae</taxon>
        <taxon>Oscillatoriales</taxon>
        <taxon>Microcoleaceae</taxon>
        <taxon>Planktothrix</taxon>
    </lineage>
</organism>
<name>A0A9W4CLC8_9CYAN</name>
<proteinExistence type="predicted"/>
<dbReference type="EMBL" id="LR882967">
    <property type="protein sequence ID" value="CAD5955301.1"/>
    <property type="molecule type" value="Genomic_DNA"/>
</dbReference>